<protein>
    <submittedName>
        <fullName evidence="2">Uncharacterized protein (TIGR02001 family)</fullName>
    </submittedName>
</protein>
<proteinExistence type="predicted"/>
<comment type="caution">
    <text evidence="2">The sequence shown here is derived from an EMBL/GenBank/DDBJ whole genome shotgun (WGS) entry which is preliminary data.</text>
</comment>
<gene>
    <name evidence="2" type="ORF">GGR13_002399</name>
</gene>
<dbReference type="Proteomes" id="UP000545037">
    <property type="component" value="Unassembled WGS sequence"/>
</dbReference>
<reference evidence="2 3" key="1">
    <citation type="submission" date="2020-08" db="EMBL/GenBank/DDBJ databases">
        <title>Genomic Encyclopedia of Type Strains, Phase IV (KMG-IV): sequencing the most valuable type-strain genomes for metagenomic binning, comparative biology and taxonomic classification.</title>
        <authorList>
            <person name="Goeker M."/>
        </authorList>
    </citation>
    <scope>NUCLEOTIDE SEQUENCE [LARGE SCALE GENOMIC DNA]</scope>
    <source>
        <strain evidence="2 3">DSM 4737</strain>
    </source>
</reference>
<dbReference type="EMBL" id="JACHOR010000004">
    <property type="protein sequence ID" value="MBB5746792.1"/>
    <property type="molecule type" value="Genomic_DNA"/>
</dbReference>
<dbReference type="InterPro" id="IPR010239">
    <property type="entry name" value="CHP02001"/>
</dbReference>
<dbReference type="SUPFAM" id="SSF56935">
    <property type="entry name" value="Porins"/>
    <property type="match status" value="1"/>
</dbReference>
<evidence type="ECO:0000256" key="1">
    <source>
        <dbReference type="SAM" id="SignalP"/>
    </source>
</evidence>
<feature type="chain" id="PRO_5031562667" evidence="1">
    <location>
        <begin position="23"/>
        <end position="224"/>
    </location>
</feature>
<feature type="signal peptide" evidence="1">
    <location>
        <begin position="1"/>
        <end position="22"/>
    </location>
</feature>
<dbReference type="NCBIfam" id="TIGR02001">
    <property type="entry name" value="gcw_chp"/>
    <property type="match status" value="1"/>
</dbReference>
<dbReference type="Pfam" id="PF09694">
    <property type="entry name" value="Gcw_chp"/>
    <property type="match status" value="1"/>
</dbReference>
<dbReference type="AlphaFoldDB" id="A0A7W9CKC8"/>
<dbReference type="RefSeq" id="WP_183213764.1">
    <property type="nucleotide sequence ID" value="NZ_JACHOR010000004.1"/>
</dbReference>
<sequence>MRNLTVCAAALAVAALAGTASAQDAQVAFNVVGTSDYVFRGFSQTGEDPAIQGGVDLTIGSVYLGAWASNVDFGDSTDAEIDVYGGYRWESVGVAWDVGVVGYFYAPGSNSDYDYVEVKVAGSRAIGPLTVGAAAYFSPDFFGVDDEATYLEANAAITPADKWTVSGAIGKQWLSTSDDYSTWNAGVAYAITENVALDLRYYDTDVKNVPIASDRVVGTVKLLF</sequence>
<keyword evidence="3" id="KW-1185">Reference proteome</keyword>
<keyword evidence="1" id="KW-0732">Signal</keyword>
<organism evidence="2 3">
    <name type="scientific">Brevundimonas variabilis</name>
    <dbReference type="NCBI Taxonomy" id="74312"/>
    <lineage>
        <taxon>Bacteria</taxon>
        <taxon>Pseudomonadati</taxon>
        <taxon>Pseudomonadota</taxon>
        <taxon>Alphaproteobacteria</taxon>
        <taxon>Caulobacterales</taxon>
        <taxon>Caulobacteraceae</taxon>
        <taxon>Brevundimonas</taxon>
    </lineage>
</organism>
<accession>A0A7W9CKC8</accession>
<evidence type="ECO:0000313" key="3">
    <source>
        <dbReference type="Proteomes" id="UP000545037"/>
    </source>
</evidence>
<evidence type="ECO:0000313" key="2">
    <source>
        <dbReference type="EMBL" id="MBB5746792.1"/>
    </source>
</evidence>
<name>A0A7W9CKC8_9CAUL</name>